<dbReference type="PANTHER" id="PTHR24404:SF106">
    <property type="entry name" value="C2H2-TYPE DOMAIN-CONTAINING PROTEIN"/>
    <property type="match status" value="1"/>
</dbReference>
<organism evidence="13">
    <name type="scientific">Zeugodacus cucurbitae</name>
    <name type="common">Melon fruit fly</name>
    <name type="synonym">Bactrocera cucurbitae</name>
    <dbReference type="NCBI Taxonomy" id="28588"/>
    <lineage>
        <taxon>Eukaryota</taxon>
        <taxon>Metazoa</taxon>
        <taxon>Ecdysozoa</taxon>
        <taxon>Arthropoda</taxon>
        <taxon>Hexapoda</taxon>
        <taxon>Insecta</taxon>
        <taxon>Pterygota</taxon>
        <taxon>Neoptera</taxon>
        <taxon>Endopterygota</taxon>
        <taxon>Diptera</taxon>
        <taxon>Brachycera</taxon>
        <taxon>Muscomorpha</taxon>
        <taxon>Tephritoidea</taxon>
        <taxon>Tephritidae</taxon>
        <taxon>Zeugodacus</taxon>
        <taxon>Zeugodacus</taxon>
    </lineage>
</organism>
<evidence type="ECO:0000256" key="2">
    <source>
        <dbReference type="ARBA" id="ARBA00022723"/>
    </source>
</evidence>
<feature type="binding site" evidence="9">
    <location>
        <position position="35"/>
    </location>
    <ligand>
        <name>Zn(2+)</name>
        <dbReference type="ChEBI" id="CHEBI:29105"/>
    </ligand>
</feature>
<feature type="domain" description="C2H2-type" evidence="11">
    <location>
        <begin position="545"/>
        <end position="572"/>
    </location>
</feature>
<feature type="domain" description="C2H2-type" evidence="11">
    <location>
        <begin position="517"/>
        <end position="544"/>
    </location>
</feature>
<evidence type="ECO:0000256" key="9">
    <source>
        <dbReference type="PROSITE-ProRule" id="PRU01263"/>
    </source>
</evidence>
<comment type="subcellular location">
    <subcellularLocation>
        <location evidence="1">Nucleus</location>
    </subcellularLocation>
</comment>
<feature type="domain" description="ZAD" evidence="12">
    <location>
        <begin position="30"/>
        <end position="111"/>
    </location>
</feature>
<dbReference type="GO" id="GO:0005634">
    <property type="term" value="C:nucleus"/>
    <property type="evidence" value="ECO:0007669"/>
    <property type="project" value="UniProtKB-SubCell"/>
</dbReference>
<keyword evidence="6" id="KW-0238">DNA-binding</keyword>
<evidence type="ECO:0000256" key="10">
    <source>
        <dbReference type="SAM" id="MobiDB-lite"/>
    </source>
</evidence>
<evidence type="ECO:0000256" key="7">
    <source>
        <dbReference type="ARBA" id="ARBA00023242"/>
    </source>
</evidence>
<dbReference type="PANTHER" id="PTHR24404">
    <property type="entry name" value="ZINC FINGER PROTEIN"/>
    <property type="match status" value="1"/>
</dbReference>
<accession>A0A0A1X0E7</accession>
<evidence type="ECO:0000313" key="13">
    <source>
        <dbReference type="EMBL" id="JAD04128.1"/>
    </source>
</evidence>
<feature type="domain" description="C2H2-type" evidence="11">
    <location>
        <begin position="490"/>
        <end position="517"/>
    </location>
</feature>
<dbReference type="SUPFAM" id="SSF57667">
    <property type="entry name" value="beta-beta-alpha zinc fingers"/>
    <property type="match status" value="5"/>
</dbReference>
<feature type="binding site" evidence="9">
    <location>
        <position position="84"/>
    </location>
    <ligand>
        <name>Zn(2+)</name>
        <dbReference type="ChEBI" id="CHEBI:29105"/>
    </ligand>
</feature>
<evidence type="ECO:0000256" key="6">
    <source>
        <dbReference type="ARBA" id="ARBA00023125"/>
    </source>
</evidence>
<feature type="region of interest" description="Disordered" evidence="10">
    <location>
        <begin position="242"/>
        <end position="365"/>
    </location>
</feature>
<feature type="region of interest" description="Disordered" evidence="10">
    <location>
        <begin position="654"/>
        <end position="686"/>
    </location>
</feature>
<evidence type="ECO:0000256" key="3">
    <source>
        <dbReference type="ARBA" id="ARBA00022737"/>
    </source>
</evidence>
<feature type="domain" description="C2H2-type" evidence="11">
    <location>
        <begin position="573"/>
        <end position="601"/>
    </location>
</feature>
<name>A0A0A1X0E7_ZEUCU</name>
<dbReference type="FunFam" id="3.30.160.60:FF:000446">
    <property type="entry name" value="Zinc finger protein"/>
    <property type="match status" value="2"/>
</dbReference>
<dbReference type="PROSITE" id="PS51915">
    <property type="entry name" value="ZAD"/>
    <property type="match status" value="1"/>
</dbReference>
<dbReference type="InterPro" id="IPR036236">
    <property type="entry name" value="Znf_C2H2_sf"/>
</dbReference>
<dbReference type="GO" id="GO:0003700">
    <property type="term" value="F:DNA-binding transcription factor activity"/>
    <property type="evidence" value="ECO:0007669"/>
    <property type="project" value="TreeGrafter"/>
</dbReference>
<reference evidence="13" key="1">
    <citation type="submission" date="2014-11" db="EMBL/GenBank/DDBJ databases">
        <authorList>
            <person name="Geib S."/>
        </authorList>
    </citation>
    <scope>NUCLEOTIDE SEQUENCE</scope>
</reference>
<feature type="domain" description="C2H2-type" evidence="11">
    <location>
        <begin position="433"/>
        <end position="461"/>
    </location>
</feature>
<dbReference type="PROSITE" id="PS50157">
    <property type="entry name" value="ZINC_FINGER_C2H2_2"/>
    <property type="match status" value="8"/>
</dbReference>
<protein>
    <submittedName>
        <fullName evidence="13">Zinc finger protein weckle</fullName>
    </submittedName>
</protein>
<feature type="region of interest" description="Disordered" evidence="10">
    <location>
        <begin position="150"/>
        <end position="184"/>
    </location>
</feature>
<feature type="compositionally biased region" description="Acidic residues" evidence="10">
    <location>
        <begin position="289"/>
        <end position="315"/>
    </location>
</feature>
<proteinExistence type="predicted"/>
<dbReference type="GO" id="GO:0008270">
    <property type="term" value="F:zinc ion binding"/>
    <property type="evidence" value="ECO:0007669"/>
    <property type="project" value="UniProtKB-UniRule"/>
</dbReference>
<feature type="domain" description="C2H2-type" evidence="11">
    <location>
        <begin position="402"/>
        <end position="429"/>
    </location>
</feature>
<dbReference type="InterPro" id="IPR050589">
    <property type="entry name" value="Ikaros_C2H2-ZF"/>
</dbReference>
<feature type="compositionally biased region" description="Basic and acidic residues" evidence="10">
    <location>
        <begin position="654"/>
        <end position="663"/>
    </location>
</feature>
<reference evidence="13" key="2">
    <citation type="journal article" date="2015" name="Gigascience">
        <title>Reconstructing a comprehensive transcriptome assembly of a white-pupal translocated strain of the pest fruit fly Bactrocera cucurbitae.</title>
        <authorList>
            <person name="Sim S.B."/>
            <person name="Calla B."/>
            <person name="Hall B."/>
            <person name="DeRego T."/>
            <person name="Geib S.M."/>
        </authorList>
    </citation>
    <scope>NUCLEOTIDE SEQUENCE</scope>
</reference>
<dbReference type="Pfam" id="PF13912">
    <property type="entry name" value="zf-C2H2_6"/>
    <property type="match status" value="1"/>
</dbReference>
<keyword evidence="2 9" id="KW-0479">Metal-binding</keyword>
<dbReference type="EMBL" id="GBXI01010164">
    <property type="protein sequence ID" value="JAD04128.1"/>
    <property type="molecule type" value="Transcribed_RNA"/>
</dbReference>
<gene>
    <name evidence="13" type="primary">wek_11</name>
    <name evidence="13" type="ORF">g.16713</name>
</gene>
<feature type="binding site" evidence="9">
    <location>
        <position position="32"/>
    </location>
    <ligand>
        <name>Zn(2+)</name>
        <dbReference type="ChEBI" id="CHEBI:29105"/>
    </ligand>
</feature>
<evidence type="ECO:0000256" key="8">
    <source>
        <dbReference type="PROSITE-ProRule" id="PRU00042"/>
    </source>
</evidence>
<feature type="domain" description="C2H2-type" evidence="11">
    <location>
        <begin position="462"/>
        <end position="489"/>
    </location>
</feature>
<dbReference type="Gene3D" id="3.40.1800.20">
    <property type="match status" value="1"/>
</dbReference>
<dbReference type="AlphaFoldDB" id="A0A0A1X0E7"/>
<feature type="compositionally biased region" description="Polar residues" evidence="10">
    <location>
        <begin position="664"/>
        <end position="673"/>
    </location>
</feature>
<dbReference type="GO" id="GO:0006357">
    <property type="term" value="P:regulation of transcription by RNA polymerase II"/>
    <property type="evidence" value="ECO:0007669"/>
    <property type="project" value="TreeGrafter"/>
</dbReference>
<keyword evidence="3" id="KW-0677">Repeat</keyword>
<keyword evidence="7" id="KW-0539">Nucleus</keyword>
<keyword evidence="5 9" id="KW-0862">Zinc</keyword>
<dbReference type="InterPro" id="IPR012934">
    <property type="entry name" value="Znf_AD"/>
</dbReference>
<keyword evidence="4 8" id="KW-0863">Zinc-finger</keyword>
<evidence type="ECO:0000259" key="12">
    <source>
        <dbReference type="PROSITE" id="PS51915"/>
    </source>
</evidence>
<feature type="compositionally biased region" description="Acidic residues" evidence="10">
    <location>
        <begin position="161"/>
        <end position="179"/>
    </location>
</feature>
<evidence type="ECO:0000256" key="1">
    <source>
        <dbReference type="ARBA" id="ARBA00004123"/>
    </source>
</evidence>
<feature type="binding site" evidence="9">
    <location>
        <position position="87"/>
    </location>
    <ligand>
        <name>Zn(2+)</name>
        <dbReference type="ChEBI" id="CHEBI:29105"/>
    </ligand>
</feature>
<dbReference type="Pfam" id="PF00096">
    <property type="entry name" value="zf-C2H2"/>
    <property type="match status" value="5"/>
</dbReference>
<dbReference type="SUPFAM" id="SSF57716">
    <property type="entry name" value="Glucocorticoid receptor-like (DNA-binding domain)"/>
    <property type="match status" value="1"/>
</dbReference>
<dbReference type="PROSITE" id="PS00028">
    <property type="entry name" value="ZINC_FINGER_C2H2_1"/>
    <property type="match status" value="8"/>
</dbReference>
<evidence type="ECO:0000256" key="5">
    <source>
        <dbReference type="ARBA" id="ARBA00022833"/>
    </source>
</evidence>
<dbReference type="FunFam" id="3.40.1800.20:FF:000002">
    <property type="entry name" value="Weckle, isoform B"/>
    <property type="match status" value="1"/>
</dbReference>
<evidence type="ECO:0000256" key="4">
    <source>
        <dbReference type="ARBA" id="ARBA00022771"/>
    </source>
</evidence>
<feature type="compositionally biased region" description="Acidic residues" evidence="10">
    <location>
        <begin position="261"/>
        <end position="271"/>
    </location>
</feature>
<dbReference type="Pfam" id="PF07776">
    <property type="entry name" value="zf-AD"/>
    <property type="match status" value="1"/>
</dbReference>
<evidence type="ECO:0000259" key="11">
    <source>
        <dbReference type="PROSITE" id="PS50157"/>
    </source>
</evidence>
<feature type="domain" description="C2H2-type" evidence="11">
    <location>
        <begin position="370"/>
        <end position="398"/>
    </location>
</feature>
<sequence>MLASKIPQKAIVAEARTESSSPTNDMAWKHWCRLCAKEDDDSHLCVFPEINEPGKLVDSSLATTIGKFFWVNIRPNDGLSNYVCLECHTLVTSLTQFTERVNKVQAMFCALQNSDPTSTMNLSEVRLQYGLLDMEWDHIIKSERVIENKKTNSEKPTSDVGDWELDGEDNKEDTEEFELQENKKRKAGENFSFELVKRGIKRKRQDVEHDEVEDNEGDNMLTFGALVGESEEDTEEHFIIENMTTEEELDDAELLRQLRGDDDEEEDENEQLQDTKKEEHEDKLKSENAEEDCENYNLEEEEEDIEQNDDTDEYVGGEKSAQVNKIDSSSRVRKKRRGRQPKYQTSTEHAPDEAESDDDANDNSQTSYKYECSICQKKYKNPTSYRKHIMEKHNQEPDIPDFKCETCNKIYPTERQLQIHARTHLALEDKLDIPCPYCERKFTKVSVMRQHVQGIHENKKPYICDECGRSLKTLAALAEHKLVHTNDTPFECEVCQRAFKNKARLKVHLETHNDSSYICTECGLKLNTRRTLKMHMLVHSDAKRYKCDFCPAAFKRTKALKNHLILHTGMRPYKCNFCEKTFSNGSNCRSHKKKMHALELAEEEAMGKKAEAVTVPKLEELRSSTNVVGNPRRVQRHQGGLPLHMRQLLIAAEERAKRDETTKHTNGTQSNATLEMHEEDTETHSTAVSTIHLEGDDDSEFIELNEDLLRDDDDDDEEEDDNEMVVYEIIAEI</sequence>
<feature type="compositionally biased region" description="Basic and acidic residues" evidence="10">
    <location>
        <begin position="273"/>
        <end position="288"/>
    </location>
</feature>
<dbReference type="InterPro" id="IPR013087">
    <property type="entry name" value="Znf_C2H2_type"/>
</dbReference>
<dbReference type="SMART" id="SM00868">
    <property type="entry name" value="zf-AD"/>
    <property type="match status" value="1"/>
</dbReference>
<dbReference type="SMART" id="SM00355">
    <property type="entry name" value="ZnF_C2H2"/>
    <property type="match status" value="8"/>
</dbReference>
<dbReference type="GO" id="GO:0000978">
    <property type="term" value="F:RNA polymerase II cis-regulatory region sequence-specific DNA binding"/>
    <property type="evidence" value="ECO:0007669"/>
    <property type="project" value="TreeGrafter"/>
</dbReference>
<feature type="compositionally biased region" description="Basic residues" evidence="10">
    <location>
        <begin position="331"/>
        <end position="340"/>
    </location>
</feature>
<dbReference type="Gene3D" id="3.30.160.60">
    <property type="entry name" value="Classic Zinc Finger"/>
    <property type="match status" value="6"/>
</dbReference>